<evidence type="ECO:0000256" key="6">
    <source>
        <dbReference type="ARBA" id="ARBA00013185"/>
    </source>
</evidence>
<dbReference type="InterPro" id="IPR008183">
    <property type="entry name" value="Aldose_1/G6P_1-epimerase"/>
</dbReference>
<dbReference type="RefSeq" id="WP_231854036.1">
    <property type="nucleotide sequence ID" value="NZ_LN824141.1"/>
</dbReference>
<dbReference type="InterPro" id="IPR018052">
    <property type="entry name" value="Ald1_epimerase_CS"/>
</dbReference>
<dbReference type="Proteomes" id="UP000032809">
    <property type="component" value="Chromosome I"/>
</dbReference>
<dbReference type="PANTHER" id="PTHR10091:SF0">
    <property type="entry name" value="GALACTOSE MUTAROTASE"/>
    <property type="match status" value="1"/>
</dbReference>
<gene>
    <name evidence="16" type="primary">galM</name>
    <name evidence="16" type="ORF">DTL3_0509</name>
</gene>
<comment type="subunit">
    <text evidence="5">Monomer.</text>
</comment>
<dbReference type="AlphaFoldDB" id="A0A0C7NIT9"/>
<sequence>MNSWTLGFIEKSSWGCTKEGIPIDLFTLLNENGLMMKITNYGATIVSLYVPDKFGSLSDIVLGFDSLSDYEKYSPHNPYFGATIGRYANRIALGQFSLNNKIYSLAQNDGLNHLHGGIKGFNKQVFTAIPMKTSEGPAVRLKRLSHDGEEGYPGNLQVSVTYTLTNNNEVKIDYCCTTDKPTIVNLTNHSYFNLLGEGKENILDHEITILANRYTPVGKDLIPTGEIIDVRGTPFDLTQPVTLRTQLEKFSNISFKGYDHNFVLNNDQDGKLILAARIKEPTSGRIMEVYTTEVGIQLYTANSVNTFGKEGKHYGQYSGMAIETQHYPNSPNNPNFPSVVLNPGDTYSSTTVYKFLKEH</sequence>
<dbReference type="GO" id="GO:0006006">
    <property type="term" value="P:glucose metabolic process"/>
    <property type="evidence" value="ECO:0007669"/>
    <property type="project" value="TreeGrafter"/>
</dbReference>
<dbReference type="KEGG" id="dtn:DTL3_0509"/>
<dbReference type="Gene3D" id="2.70.98.10">
    <property type="match status" value="1"/>
</dbReference>
<dbReference type="InterPro" id="IPR047215">
    <property type="entry name" value="Galactose_mutarotase-like"/>
</dbReference>
<accession>A0A0C7NIT9</accession>
<dbReference type="GO" id="GO:0005737">
    <property type="term" value="C:cytoplasm"/>
    <property type="evidence" value="ECO:0007669"/>
    <property type="project" value="UniProtKB-SubCell"/>
</dbReference>
<evidence type="ECO:0000313" key="16">
    <source>
        <dbReference type="EMBL" id="CEP77831.1"/>
    </source>
</evidence>
<dbReference type="HOGENOM" id="CLU_031753_1_0_0"/>
<evidence type="ECO:0000256" key="12">
    <source>
        <dbReference type="PIRNR" id="PIRNR005096"/>
    </source>
</evidence>
<evidence type="ECO:0000256" key="4">
    <source>
        <dbReference type="ARBA" id="ARBA00006206"/>
    </source>
</evidence>
<feature type="binding site" evidence="15">
    <location>
        <begin position="89"/>
        <end position="90"/>
    </location>
    <ligand>
        <name>beta-D-galactose</name>
        <dbReference type="ChEBI" id="CHEBI:27667"/>
    </ligand>
</feature>
<keyword evidence="9" id="KW-0597">Phosphoprotein</keyword>
<evidence type="ECO:0000256" key="13">
    <source>
        <dbReference type="PIRSR" id="PIRSR005096-1"/>
    </source>
</evidence>
<keyword evidence="8" id="KW-0963">Cytoplasm</keyword>
<evidence type="ECO:0000313" key="17">
    <source>
        <dbReference type="Proteomes" id="UP000032809"/>
    </source>
</evidence>
<evidence type="ECO:0000256" key="2">
    <source>
        <dbReference type="ARBA" id="ARBA00004496"/>
    </source>
</evidence>
<dbReference type="SUPFAM" id="SSF74650">
    <property type="entry name" value="Galactose mutarotase-like"/>
    <property type="match status" value="1"/>
</dbReference>
<evidence type="ECO:0000256" key="11">
    <source>
        <dbReference type="ARBA" id="ARBA00023277"/>
    </source>
</evidence>
<dbReference type="UniPathway" id="UPA00242"/>
<reference evidence="17" key="1">
    <citation type="submission" date="2014-11" db="EMBL/GenBank/DDBJ databases">
        <authorList>
            <person name="Wibberg D."/>
        </authorList>
    </citation>
    <scope>NUCLEOTIDE SEQUENCE [LARGE SCALE GENOMIC DNA]</scope>
    <source>
        <strain evidence="17">L3</strain>
    </source>
</reference>
<keyword evidence="17" id="KW-1185">Reference proteome</keyword>
<comment type="catalytic activity">
    <reaction evidence="1 12">
        <text>alpha-D-glucose = beta-D-glucose</text>
        <dbReference type="Rhea" id="RHEA:10264"/>
        <dbReference type="ChEBI" id="CHEBI:15903"/>
        <dbReference type="ChEBI" id="CHEBI:17925"/>
        <dbReference type="EC" id="5.1.3.3"/>
    </reaction>
</comment>
<proteinExistence type="inferred from homology"/>
<dbReference type="InterPro" id="IPR011013">
    <property type="entry name" value="Gal_mutarotase_sf_dom"/>
</dbReference>
<dbReference type="Pfam" id="PF01263">
    <property type="entry name" value="Aldose_epim"/>
    <property type="match status" value="1"/>
</dbReference>
<dbReference type="PATRIC" id="fig|1006576.9.peg.500"/>
<evidence type="ECO:0000256" key="5">
    <source>
        <dbReference type="ARBA" id="ARBA00011245"/>
    </source>
</evidence>
<feature type="active site" description="Proton acceptor" evidence="13">
    <location>
        <position position="323"/>
    </location>
</feature>
<protein>
    <recommendedName>
        <fullName evidence="7 12">Aldose 1-epimerase</fullName>
        <ecNumber evidence="6 12">5.1.3.3</ecNumber>
    </recommendedName>
</protein>
<evidence type="ECO:0000256" key="10">
    <source>
        <dbReference type="ARBA" id="ARBA00023235"/>
    </source>
</evidence>
<evidence type="ECO:0000256" key="15">
    <source>
        <dbReference type="PIRSR" id="PIRSR005096-3"/>
    </source>
</evidence>
<comment type="pathway">
    <text evidence="3 12">Carbohydrate metabolism; hexose metabolism.</text>
</comment>
<feature type="binding site" evidence="14">
    <location>
        <position position="259"/>
    </location>
    <ligand>
        <name>beta-D-galactose</name>
        <dbReference type="ChEBI" id="CHEBI:27667"/>
    </ligand>
</feature>
<comment type="subcellular location">
    <subcellularLocation>
        <location evidence="2">Cytoplasm</location>
    </subcellularLocation>
</comment>
<evidence type="ECO:0000256" key="7">
    <source>
        <dbReference type="ARBA" id="ARBA00014165"/>
    </source>
</evidence>
<evidence type="ECO:0000256" key="9">
    <source>
        <dbReference type="ARBA" id="ARBA00022553"/>
    </source>
</evidence>
<dbReference type="PIRSF" id="PIRSF005096">
    <property type="entry name" value="GALM"/>
    <property type="match status" value="1"/>
</dbReference>
<dbReference type="InterPro" id="IPR014718">
    <property type="entry name" value="GH-type_carb-bd"/>
</dbReference>
<dbReference type="GO" id="GO:0030246">
    <property type="term" value="F:carbohydrate binding"/>
    <property type="evidence" value="ECO:0007669"/>
    <property type="project" value="InterPro"/>
</dbReference>
<comment type="similarity">
    <text evidence="4 12">Belongs to the aldose epimerase family.</text>
</comment>
<evidence type="ECO:0000256" key="14">
    <source>
        <dbReference type="PIRSR" id="PIRSR005096-2"/>
    </source>
</evidence>
<dbReference type="PROSITE" id="PS00545">
    <property type="entry name" value="ALDOSE_1_EPIMERASE"/>
    <property type="match status" value="1"/>
</dbReference>
<evidence type="ECO:0000256" key="3">
    <source>
        <dbReference type="ARBA" id="ARBA00005028"/>
    </source>
</evidence>
<name>A0A0C7NIT9_DEFTU</name>
<dbReference type="FunFam" id="2.70.98.10:FF:000003">
    <property type="entry name" value="Aldose 1-epimerase"/>
    <property type="match status" value="1"/>
</dbReference>
<dbReference type="GO" id="GO:0004034">
    <property type="term" value="F:aldose 1-epimerase activity"/>
    <property type="evidence" value="ECO:0007669"/>
    <property type="project" value="UniProtKB-EC"/>
</dbReference>
<dbReference type="PANTHER" id="PTHR10091">
    <property type="entry name" value="ALDOSE-1-EPIMERASE"/>
    <property type="match status" value="1"/>
</dbReference>
<organism evidence="16 17">
    <name type="scientific">Defluviitoga tunisiensis</name>
    <dbReference type="NCBI Taxonomy" id="1006576"/>
    <lineage>
        <taxon>Bacteria</taxon>
        <taxon>Thermotogati</taxon>
        <taxon>Thermotogota</taxon>
        <taxon>Thermotogae</taxon>
        <taxon>Petrotogales</taxon>
        <taxon>Petrotogaceae</taxon>
        <taxon>Defluviitoga</taxon>
    </lineage>
</organism>
<dbReference type="NCBIfam" id="NF008277">
    <property type="entry name" value="PRK11055.1"/>
    <property type="match status" value="1"/>
</dbReference>
<dbReference type="InterPro" id="IPR015443">
    <property type="entry name" value="Aldose_1-epimerase"/>
</dbReference>
<keyword evidence="11 12" id="KW-0119">Carbohydrate metabolism</keyword>
<dbReference type="EMBL" id="LN824141">
    <property type="protein sequence ID" value="CEP77831.1"/>
    <property type="molecule type" value="Genomic_DNA"/>
</dbReference>
<dbReference type="CDD" id="cd09019">
    <property type="entry name" value="galactose_mutarotase_like"/>
    <property type="match status" value="1"/>
</dbReference>
<dbReference type="GO" id="GO:0033499">
    <property type="term" value="P:galactose catabolic process via UDP-galactose, Leloir pathway"/>
    <property type="evidence" value="ECO:0007669"/>
    <property type="project" value="TreeGrafter"/>
</dbReference>
<evidence type="ECO:0000256" key="1">
    <source>
        <dbReference type="ARBA" id="ARBA00001614"/>
    </source>
</evidence>
<dbReference type="EC" id="5.1.3.3" evidence="6 12"/>
<dbReference type="STRING" id="1006576.DTL3_0509"/>
<keyword evidence="10 12" id="KW-0413">Isomerase</keyword>
<feature type="active site" description="Proton donor" evidence="13">
    <location>
        <position position="189"/>
    </location>
</feature>
<evidence type="ECO:0000256" key="8">
    <source>
        <dbReference type="ARBA" id="ARBA00022490"/>
    </source>
</evidence>
<feature type="binding site" evidence="15">
    <location>
        <begin position="189"/>
        <end position="191"/>
    </location>
    <ligand>
        <name>beta-D-galactose</name>
        <dbReference type="ChEBI" id="CHEBI:27667"/>
    </ligand>
</feature>